<accession>A0A558BSV8</accession>
<keyword evidence="5" id="KW-1185">Reference proteome</keyword>
<dbReference type="AlphaFoldDB" id="A0A558BSV8"/>
<protein>
    <submittedName>
        <fullName evidence="4">Phage major capsid protein</fullName>
    </submittedName>
</protein>
<comment type="caution">
    <text evidence="4">The sequence shown here is derived from an EMBL/GenBank/DDBJ whole genome shotgun (WGS) entry which is preliminary data.</text>
</comment>
<feature type="region of interest" description="Disordered" evidence="2">
    <location>
        <begin position="62"/>
        <end position="82"/>
    </location>
</feature>
<dbReference type="Proteomes" id="UP000317624">
    <property type="component" value="Unassembled WGS sequence"/>
</dbReference>
<gene>
    <name evidence="4" type="ORF">FNT36_18475</name>
</gene>
<dbReference type="InterPro" id="IPR054612">
    <property type="entry name" value="Phage_capsid-like_C"/>
</dbReference>
<feature type="region of interest" description="Disordered" evidence="2">
    <location>
        <begin position="1"/>
        <end position="37"/>
    </location>
</feature>
<evidence type="ECO:0000313" key="5">
    <source>
        <dbReference type="Proteomes" id="UP000317624"/>
    </source>
</evidence>
<feature type="domain" description="Phage capsid-like C-terminal" evidence="3">
    <location>
        <begin position="159"/>
        <end position="427"/>
    </location>
</feature>
<sequence length="444" mass="48014">MKNAKALREERQAKIDQAQGLISKAQGEKRGLTSEESGQLDALHIDIDTLEADLRRVEKQERLNAEEAGRTKPLNTHNTTEERATGSYSFLRAIQAAGNPDKLTGLEKEMHQEAIAEARDLGQEIHGVGVPMRVLQGRERRDNTVTQGDQPADGRVLVVDERRGMIELLRDQLVTNSLGATVLTGLKGDIIFPTHTQGAVSTWKGEIETLDKSNIKFGSQKMAPHRLGTYVDLSKQLIIQSSIDIEAFVRNEIIGSVTRAVDVAAIYGDGQDNEPLGLLNNGGISKFVGGANGAIPDLATLVALEAMVDVNNAAVGTLKYLLSNKIKGTLKTQPVAQGNPLMVLNSNTELNGFPFVASNLVKDSTKGTATAASAVVFGNWADLFIGQWGGMDITRDDITLALKGEVRLIINTFWDVMLRRQKSFAAMLDAVPNATISQAAVNAR</sequence>
<dbReference type="Gene3D" id="3.30.2400.10">
    <property type="entry name" value="Major capsid protein gp5"/>
    <property type="match status" value="1"/>
</dbReference>
<dbReference type="NCBIfam" id="TIGR01554">
    <property type="entry name" value="major_cap_HK97"/>
    <property type="match status" value="1"/>
</dbReference>
<dbReference type="RefSeq" id="WP_144850681.1">
    <property type="nucleotide sequence ID" value="NZ_VMRJ01000004.1"/>
</dbReference>
<evidence type="ECO:0000256" key="2">
    <source>
        <dbReference type="SAM" id="MobiDB-lite"/>
    </source>
</evidence>
<dbReference type="InterPro" id="IPR024455">
    <property type="entry name" value="Phage_capsid"/>
</dbReference>
<evidence type="ECO:0000259" key="3">
    <source>
        <dbReference type="Pfam" id="PF05065"/>
    </source>
</evidence>
<proteinExistence type="predicted"/>
<reference evidence="4 5" key="1">
    <citation type="submission" date="2019-07" db="EMBL/GenBank/DDBJ databases">
        <title>Hymenobacter sp. straun FUR1 Genome sequencing and assembly.</title>
        <authorList>
            <person name="Chhetri G."/>
        </authorList>
    </citation>
    <scope>NUCLEOTIDE SEQUENCE [LARGE SCALE GENOMIC DNA]</scope>
    <source>
        <strain evidence="4 5">Fur1</strain>
    </source>
</reference>
<comment type="subcellular location">
    <subcellularLocation>
        <location evidence="1">Virion</location>
    </subcellularLocation>
</comment>
<dbReference type="Pfam" id="PF05065">
    <property type="entry name" value="Phage_capsid"/>
    <property type="match status" value="1"/>
</dbReference>
<feature type="compositionally biased region" description="Basic and acidic residues" evidence="2">
    <location>
        <begin position="1"/>
        <end position="14"/>
    </location>
</feature>
<dbReference type="SUPFAM" id="SSF56563">
    <property type="entry name" value="Major capsid protein gp5"/>
    <property type="match status" value="1"/>
</dbReference>
<evidence type="ECO:0000256" key="1">
    <source>
        <dbReference type="ARBA" id="ARBA00004328"/>
    </source>
</evidence>
<dbReference type="EMBL" id="VMRJ01000004">
    <property type="protein sequence ID" value="TVT39628.1"/>
    <property type="molecule type" value="Genomic_DNA"/>
</dbReference>
<dbReference type="OrthoDB" id="9806592at2"/>
<evidence type="ECO:0000313" key="4">
    <source>
        <dbReference type="EMBL" id="TVT39628.1"/>
    </source>
</evidence>
<name>A0A558BSV8_9BACT</name>
<organism evidence="4 5">
    <name type="scientific">Hymenobacter setariae</name>
    <dbReference type="NCBI Taxonomy" id="2594794"/>
    <lineage>
        <taxon>Bacteria</taxon>
        <taxon>Pseudomonadati</taxon>
        <taxon>Bacteroidota</taxon>
        <taxon>Cytophagia</taxon>
        <taxon>Cytophagales</taxon>
        <taxon>Hymenobacteraceae</taxon>
        <taxon>Hymenobacter</taxon>
    </lineage>
</organism>